<comment type="caution">
    <text evidence="1">The sequence shown here is derived from an EMBL/GenBank/DDBJ whole genome shotgun (WGS) entry which is preliminary data.</text>
</comment>
<dbReference type="AlphaFoldDB" id="A0A7J3I606"/>
<gene>
    <name evidence="1" type="ORF">ENT87_01210</name>
    <name evidence="2" type="ORF">ENU30_07245</name>
</gene>
<reference evidence="1" key="1">
    <citation type="journal article" date="2020" name="mSystems">
        <title>Genome- and Community-Level Interaction Insights into Carbon Utilization and Element Cycling Functions of Hydrothermarchaeota in Hydrothermal Sediment.</title>
        <authorList>
            <person name="Zhou Z."/>
            <person name="Liu Y."/>
            <person name="Xu W."/>
            <person name="Pan J."/>
            <person name="Luo Z.H."/>
            <person name="Li M."/>
        </authorList>
    </citation>
    <scope>NUCLEOTIDE SEQUENCE [LARGE SCALE GENOMIC DNA]</scope>
    <source>
        <strain evidence="1">SpSt-618</strain>
        <strain evidence="2">SpSt-657</strain>
    </source>
</reference>
<evidence type="ECO:0000313" key="2">
    <source>
        <dbReference type="EMBL" id="HGQ18748.1"/>
    </source>
</evidence>
<sequence>MVIELFDENEYRETIFRDGITVVGIASKGTRLWRYLEMLLRKLESHFDSSTKVAIADVNVIKNMLQEFETKVAKQRTIIKVFVNGTCIFMQEDVTENVANDIEMLRRGIKDSLRRYSINVRLTVK</sequence>
<dbReference type="EMBL" id="DTAI01000043">
    <property type="protein sequence ID" value="HGN36160.1"/>
    <property type="molecule type" value="Genomic_DNA"/>
</dbReference>
<organism evidence="1">
    <name type="scientific">Ignisphaera aggregans</name>
    <dbReference type="NCBI Taxonomy" id="334771"/>
    <lineage>
        <taxon>Archaea</taxon>
        <taxon>Thermoproteota</taxon>
        <taxon>Thermoprotei</taxon>
        <taxon>Desulfurococcales</taxon>
        <taxon>Desulfurococcaceae</taxon>
        <taxon>Ignisphaera</taxon>
    </lineage>
</organism>
<name>A0A7J3I606_9CREN</name>
<accession>A0A7J3I606</accession>
<dbReference type="EMBL" id="DTBZ01000134">
    <property type="protein sequence ID" value="HGQ18748.1"/>
    <property type="molecule type" value="Genomic_DNA"/>
</dbReference>
<proteinExistence type="predicted"/>
<protein>
    <submittedName>
        <fullName evidence="1">Uncharacterized protein</fullName>
    </submittedName>
</protein>
<evidence type="ECO:0000313" key="1">
    <source>
        <dbReference type="EMBL" id="HGN36160.1"/>
    </source>
</evidence>